<dbReference type="AlphaFoldDB" id="A0A1V0A316"/>
<feature type="compositionally biased region" description="Pro residues" evidence="1">
    <location>
        <begin position="736"/>
        <end position="754"/>
    </location>
</feature>
<reference evidence="3" key="1">
    <citation type="journal article" date="2017" name="Med. Chem. Commun.">
        <title>Nonomuraea sp. ATCC 55076 harbours the largest actinomycete chromosome to date and the kistamicin biosynthetic gene cluster.</title>
        <authorList>
            <person name="Nazari B."/>
            <person name="Forneris C.C."/>
            <person name="Gibson M.I."/>
            <person name="Moon K."/>
            <person name="Schramma K.R."/>
            <person name="Seyedsayamdost M.R."/>
        </authorList>
    </citation>
    <scope>NUCLEOTIDE SEQUENCE [LARGE SCALE GENOMIC DNA]</scope>
    <source>
        <strain evidence="3">ATCC 55076</strain>
    </source>
</reference>
<evidence type="ECO:0000256" key="1">
    <source>
        <dbReference type="SAM" id="MobiDB-lite"/>
    </source>
</evidence>
<keyword evidence="3" id="KW-1185">Reference proteome</keyword>
<feature type="region of interest" description="Disordered" evidence="1">
    <location>
        <begin position="920"/>
        <end position="982"/>
    </location>
</feature>
<organism evidence="2 3">
    <name type="scientific">[Actinomadura] parvosata subsp. kistnae</name>
    <dbReference type="NCBI Taxonomy" id="1909395"/>
    <lineage>
        <taxon>Bacteria</taxon>
        <taxon>Bacillati</taxon>
        <taxon>Actinomycetota</taxon>
        <taxon>Actinomycetes</taxon>
        <taxon>Streptosporangiales</taxon>
        <taxon>Streptosporangiaceae</taxon>
        <taxon>Nonomuraea</taxon>
    </lineage>
</organism>
<dbReference type="KEGG" id="noa:BKM31_26885"/>
<protein>
    <recommendedName>
        <fullName evidence="4">Secreted protein</fullName>
    </recommendedName>
</protein>
<accession>A0A1V0A316</accession>
<dbReference type="Proteomes" id="UP000190797">
    <property type="component" value="Chromosome"/>
</dbReference>
<dbReference type="RefSeq" id="WP_080040850.1">
    <property type="nucleotide sequence ID" value="NZ_CP017717.1"/>
</dbReference>
<name>A0A1V0A316_9ACTN</name>
<proteinExistence type="predicted"/>
<feature type="compositionally biased region" description="Pro residues" evidence="1">
    <location>
        <begin position="952"/>
        <end position="967"/>
    </location>
</feature>
<dbReference type="STRING" id="1909395.BKM31_26885"/>
<feature type="region of interest" description="Disordered" evidence="1">
    <location>
        <begin position="715"/>
        <end position="754"/>
    </location>
</feature>
<feature type="compositionally biased region" description="Low complexity" evidence="1">
    <location>
        <begin position="942"/>
        <end position="951"/>
    </location>
</feature>
<dbReference type="OrthoDB" id="3245799at2"/>
<dbReference type="EMBL" id="CP017717">
    <property type="protein sequence ID" value="AQZ64605.1"/>
    <property type="molecule type" value="Genomic_DNA"/>
</dbReference>
<sequence>MTTDAGASGCDAPVAAGALGAGPGTVAEPSGGGKVTVAGPSRGGGVTVTAGPLGADRKTAAEPSDGSEVTVAVPPGGGGVTVAAGSIGVGRTTIVGQSGGDEVAIAGPLGGDGVSVAVGVLGAGRTTAAGPSGGGEVTMAVPLGGGYEAMAGSVGETGVGPVGAWESVVEAIDRGDLELVAGRVLALDERARREVAAALPAYIAVAEERAAARRHERETRRDREAEAAWRAYVRAEERDGRTVEEHERWRWLAQRFMAGTRSPADTWAAALRVAGAAAMGGPAAVAAWLSRRDLLERSTRDRGTADALHRILERVLAARPAAWQADFAARAALELRPPSGRRGGRDPMAGLVLTMLRRTGAVPPHHDPLVVAWATATPIAAELRADPLLDHLVPRLFEAEGVGRLLRDERADPPDPRSWLAALTKLQRDGRIGRDLLLDGLLRRFLRGGQPADLRFFVRLHELLDPTYDDVSKRRRDYLRLLPAAPGIVAEPALRHLRRLDDLDPGEVTEAVLALLSRGERKLLTAGLTWLDELARDPGADLETLAPALGYAFACESADVQGRAVRLAVKHARRFGEAGARAVWEAATVLPQELGETLASAFGPVLGGAFREVGEDPRDSDGFVPVPLPPPVTAAPFPAPVTAARDVEGLPDGGRWEAAELWLAGVVRLHAIDRAGLASRLSALMPGVAPPDGRWLAVWHWAWEIARLLTQHSGASGSAAPATDARPSPATDARPSPAPTPVPAPGSAPEPAFAPEPATAAYLSRLPEAGEVPGPHLFLLRRWAEVCGAVEGGTLPPYLLAEPTSMTGHLDGAVLVERLEGYERAGVEALPADLRQALLRLPRGIAPEVVARAGRLTSRAGRAAARWMGGERPEPVAEIAWWYYPPAGTPGCGDRQVYREDREHAGTGAVLYELTAHLRTLPSPGPLPTDAAPTTAPPPAGGEPLTTASPATLPPTSTPSVAAPPPTLSAASHESAGDGLLGGPVGHRLKEHDGYLRWWPYLMPSDREVVAAHLVPHLTERWQRARAEPGQAWALAVADGPMGEAGALVQAYFVADRAWCADPGERARPFVELAARGELDAEQVGRQLALLVRRTDLKPGPVFETLESAAALGAQREVWRVMAGFLPVFLPGPGERTHTRHAQGLTFALRAARWAQARGAVACVAEIARRRASNTFVREARRLHTYLT</sequence>
<evidence type="ECO:0000313" key="3">
    <source>
        <dbReference type="Proteomes" id="UP000190797"/>
    </source>
</evidence>
<feature type="region of interest" description="Disordered" evidence="1">
    <location>
        <begin position="22"/>
        <end position="69"/>
    </location>
</feature>
<gene>
    <name evidence="2" type="ORF">BKM31_26885</name>
</gene>
<evidence type="ECO:0000313" key="2">
    <source>
        <dbReference type="EMBL" id="AQZ64605.1"/>
    </source>
</evidence>
<evidence type="ECO:0008006" key="4">
    <source>
        <dbReference type="Google" id="ProtNLM"/>
    </source>
</evidence>